<reference evidence="1" key="1">
    <citation type="submission" date="2025-08" db="UniProtKB">
        <authorList>
            <consortium name="Ensembl"/>
        </authorList>
    </citation>
    <scope>IDENTIFICATION</scope>
</reference>
<organism evidence="1 2">
    <name type="scientific">Serinus canaria</name>
    <name type="common">Island canary</name>
    <name type="synonym">Fringilla canaria</name>
    <dbReference type="NCBI Taxonomy" id="9135"/>
    <lineage>
        <taxon>Eukaryota</taxon>
        <taxon>Metazoa</taxon>
        <taxon>Chordata</taxon>
        <taxon>Craniata</taxon>
        <taxon>Vertebrata</taxon>
        <taxon>Euteleostomi</taxon>
        <taxon>Archelosauria</taxon>
        <taxon>Archosauria</taxon>
        <taxon>Dinosauria</taxon>
        <taxon>Saurischia</taxon>
        <taxon>Theropoda</taxon>
        <taxon>Coelurosauria</taxon>
        <taxon>Aves</taxon>
        <taxon>Neognathae</taxon>
        <taxon>Neoaves</taxon>
        <taxon>Telluraves</taxon>
        <taxon>Australaves</taxon>
        <taxon>Passeriformes</taxon>
        <taxon>Passeroidea</taxon>
        <taxon>Fringillidae</taxon>
        <taxon>Carduelinae</taxon>
        <taxon>Serinus</taxon>
    </lineage>
</organism>
<dbReference type="Proteomes" id="UP000694409">
    <property type="component" value="Unassembled WGS sequence"/>
</dbReference>
<dbReference type="GeneTree" id="ENSGT00960000190252"/>
<dbReference type="AlphaFoldDB" id="A0A8C9MZL5"/>
<sequence>MAEELQKLYYRLNFNIYLPLPNIFGLLAGLKHMLCRIRSARCWLIFPMEKKKQVGRMEVGKKLKREKNKNKIKRHSRF</sequence>
<evidence type="ECO:0000313" key="2">
    <source>
        <dbReference type="Proteomes" id="UP000694409"/>
    </source>
</evidence>
<evidence type="ECO:0000313" key="1">
    <source>
        <dbReference type="Ensembl" id="ENSSCAP00000010079.1"/>
    </source>
</evidence>
<dbReference type="Ensembl" id="ENSSCAT00000011402.1">
    <property type="protein sequence ID" value="ENSSCAP00000010079.1"/>
    <property type="gene ID" value="ENSSCAG00000007655.1"/>
</dbReference>
<keyword evidence="2" id="KW-1185">Reference proteome</keyword>
<dbReference type="Gene3D" id="3.10.360.10">
    <property type="entry name" value="Antimicrobial Peptide, Beta-defensin 2, Chain A"/>
    <property type="match status" value="1"/>
</dbReference>
<accession>A0A8C9MZL5</accession>
<protein>
    <submittedName>
        <fullName evidence="1">Uncharacterized protein</fullName>
    </submittedName>
</protein>
<reference evidence="1" key="2">
    <citation type="submission" date="2025-09" db="UniProtKB">
        <authorList>
            <consortium name="Ensembl"/>
        </authorList>
    </citation>
    <scope>IDENTIFICATION</scope>
</reference>
<name>A0A8C9MZL5_SERCA</name>
<proteinExistence type="predicted"/>